<feature type="binding site" evidence="7">
    <location>
        <position position="122"/>
    </location>
    <ligand>
        <name>Mg(2+)</name>
        <dbReference type="ChEBI" id="CHEBI:18420"/>
        <label>1</label>
        <note>catalytic</note>
    </ligand>
</feature>
<dbReference type="Pfam" id="PF00459">
    <property type="entry name" value="Inositol_P"/>
    <property type="match status" value="1"/>
</dbReference>
<dbReference type="InterPro" id="IPR022337">
    <property type="entry name" value="Inositol_monophosphatase_SuhB"/>
</dbReference>
<keyword evidence="5 8" id="KW-0378">Hydrolase</keyword>
<dbReference type="Proteomes" id="UP000001025">
    <property type="component" value="Chromosome"/>
</dbReference>
<evidence type="ECO:0000256" key="3">
    <source>
        <dbReference type="ARBA" id="ARBA00009759"/>
    </source>
</evidence>
<evidence type="ECO:0000256" key="8">
    <source>
        <dbReference type="RuleBase" id="RU364068"/>
    </source>
</evidence>
<evidence type="ECO:0000256" key="9">
    <source>
        <dbReference type="SAM" id="MobiDB-lite"/>
    </source>
</evidence>
<gene>
    <name evidence="10" type="primary">suhB</name>
    <name evidence="10" type="ordered locus">RB422</name>
</gene>
<dbReference type="PROSITE" id="PS00629">
    <property type="entry name" value="IMP_1"/>
    <property type="match status" value="1"/>
</dbReference>
<comment type="cofactor">
    <cofactor evidence="2 7 8">
        <name>Mg(2+)</name>
        <dbReference type="ChEBI" id="CHEBI:18420"/>
    </cofactor>
</comment>
<accession>Q7UYR9</accession>
<feature type="binding site" evidence="7">
    <location>
        <position position="121"/>
    </location>
    <ligand>
        <name>Mg(2+)</name>
        <dbReference type="ChEBI" id="CHEBI:18420"/>
        <label>1</label>
        <note>catalytic</note>
    </ligand>
</feature>
<dbReference type="AlphaFoldDB" id="Q7UYR9"/>
<protein>
    <recommendedName>
        <fullName evidence="8">Inositol-1-monophosphatase</fullName>
        <ecNumber evidence="8">3.1.3.25</ecNumber>
    </recommendedName>
</protein>
<keyword evidence="11" id="KW-1185">Reference proteome</keyword>
<dbReference type="InterPro" id="IPR020550">
    <property type="entry name" value="Inositol_monophosphatase_CS"/>
</dbReference>
<evidence type="ECO:0000256" key="5">
    <source>
        <dbReference type="ARBA" id="ARBA00022801"/>
    </source>
</evidence>
<dbReference type="EMBL" id="BX294133">
    <property type="protein sequence ID" value="CAD71572.1"/>
    <property type="molecule type" value="Genomic_DNA"/>
</dbReference>
<dbReference type="InParanoid" id="Q7UYR9"/>
<dbReference type="PRINTS" id="PR00377">
    <property type="entry name" value="IMPHPHTASES"/>
</dbReference>
<dbReference type="PANTHER" id="PTHR20854">
    <property type="entry name" value="INOSITOL MONOPHOSPHATASE"/>
    <property type="match status" value="1"/>
</dbReference>
<feature type="binding site" evidence="7">
    <location>
        <position position="246"/>
    </location>
    <ligand>
        <name>Mg(2+)</name>
        <dbReference type="ChEBI" id="CHEBI:18420"/>
        <label>1</label>
        <note>catalytic</note>
    </ligand>
</feature>
<reference evidence="10 11" key="1">
    <citation type="journal article" date="2003" name="Proc. Natl. Acad. Sci. U.S.A.">
        <title>Complete genome sequence of the marine planctomycete Pirellula sp. strain 1.</title>
        <authorList>
            <person name="Gloeckner F.O."/>
            <person name="Kube M."/>
            <person name="Bauer M."/>
            <person name="Teeling H."/>
            <person name="Lombardot T."/>
            <person name="Ludwig W."/>
            <person name="Gade D."/>
            <person name="Beck A."/>
            <person name="Borzym K."/>
            <person name="Heitmann K."/>
            <person name="Rabus R."/>
            <person name="Schlesner H."/>
            <person name="Amann R."/>
            <person name="Reinhardt R."/>
        </authorList>
    </citation>
    <scope>NUCLEOTIDE SEQUENCE [LARGE SCALE GENOMIC DNA]</scope>
    <source>
        <strain evidence="11">DSM 10527 / NCIMB 13988 / SH1</strain>
    </source>
</reference>
<dbReference type="InterPro" id="IPR033942">
    <property type="entry name" value="IMPase"/>
</dbReference>
<evidence type="ECO:0000256" key="1">
    <source>
        <dbReference type="ARBA" id="ARBA00001033"/>
    </source>
</evidence>
<feature type="binding site" evidence="7">
    <location>
        <position position="119"/>
    </location>
    <ligand>
        <name>Mg(2+)</name>
        <dbReference type="ChEBI" id="CHEBI:18420"/>
        <label>1</label>
        <note>catalytic</note>
    </ligand>
</feature>
<dbReference type="PATRIC" id="fig|243090.15.peg.214"/>
<dbReference type="CDD" id="cd01639">
    <property type="entry name" value="IMPase"/>
    <property type="match status" value="1"/>
</dbReference>
<evidence type="ECO:0000313" key="11">
    <source>
        <dbReference type="Proteomes" id="UP000001025"/>
    </source>
</evidence>
<dbReference type="Gene3D" id="3.30.540.10">
    <property type="entry name" value="Fructose-1,6-Bisphosphatase, subunit A, domain 1"/>
    <property type="match status" value="1"/>
</dbReference>
<keyword evidence="6 7" id="KW-0460">Magnesium</keyword>
<organism evidence="10 11">
    <name type="scientific">Rhodopirellula baltica (strain DSM 10527 / NCIMB 13988 / SH1)</name>
    <dbReference type="NCBI Taxonomy" id="243090"/>
    <lineage>
        <taxon>Bacteria</taxon>
        <taxon>Pseudomonadati</taxon>
        <taxon>Planctomycetota</taxon>
        <taxon>Planctomycetia</taxon>
        <taxon>Pirellulales</taxon>
        <taxon>Pirellulaceae</taxon>
        <taxon>Rhodopirellula</taxon>
    </lineage>
</organism>
<comment type="catalytic activity">
    <reaction evidence="1 8">
        <text>a myo-inositol phosphate + H2O = myo-inositol + phosphate</text>
        <dbReference type="Rhea" id="RHEA:24056"/>
        <dbReference type="ChEBI" id="CHEBI:15377"/>
        <dbReference type="ChEBI" id="CHEBI:17268"/>
        <dbReference type="ChEBI" id="CHEBI:43474"/>
        <dbReference type="ChEBI" id="CHEBI:84139"/>
        <dbReference type="EC" id="3.1.3.25"/>
    </reaction>
</comment>
<feature type="region of interest" description="Disordered" evidence="9">
    <location>
        <begin position="1"/>
        <end position="33"/>
    </location>
</feature>
<dbReference type="OrthoDB" id="9772456at2"/>
<dbReference type="GO" id="GO:0008934">
    <property type="term" value="F:inositol monophosphate 1-phosphatase activity"/>
    <property type="evidence" value="ECO:0000318"/>
    <property type="project" value="GO_Central"/>
</dbReference>
<evidence type="ECO:0000313" key="10">
    <source>
        <dbReference type="EMBL" id="CAD71572.1"/>
    </source>
</evidence>
<dbReference type="GO" id="GO:0046854">
    <property type="term" value="P:phosphatidylinositol phosphate biosynthetic process"/>
    <property type="evidence" value="ECO:0007669"/>
    <property type="project" value="InterPro"/>
</dbReference>
<proteinExistence type="inferred from homology"/>
<dbReference type="GO" id="GO:0006020">
    <property type="term" value="P:inositol metabolic process"/>
    <property type="evidence" value="ECO:0000318"/>
    <property type="project" value="GO_Central"/>
</dbReference>
<name>Q7UYR9_RHOBA</name>
<dbReference type="PANTHER" id="PTHR20854:SF4">
    <property type="entry name" value="INOSITOL-1-MONOPHOSPHATASE-RELATED"/>
    <property type="match status" value="1"/>
</dbReference>
<dbReference type="EnsemblBacteria" id="CAD71572">
    <property type="protein sequence ID" value="CAD71572"/>
    <property type="gene ID" value="RB422"/>
</dbReference>
<dbReference type="eggNOG" id="COG0483">
    <property type="taxonomic scope" value="Bacteria"/>
</dbReference>
<dbReference type="HOGENOM" id="CLU_044118_0_2_0"/>
<dbReference type="EC" id="3.1.3.25" evidence="8"/>
<dbReference type="InterPro" id="IPR000760">
    <property type="entry name" value="Inositol_monophosphatase-like"/>
</dbReference>
<evidence type="ECO:0000256" key="7">
    <source>
        <dbReference type="PIRSR" id="PIRSR600760-2"/>
    </source>
</evidence>
<comment type="similarity">
    <text evidence="3 8">Belongs to the inositol monophosphatase superfamily.</text>
</comment>
<evidence type="ECO:0000256" key="2">
    <source>
        <dbReference type="ARBA" id="ARBA00001946"/>
    </source>
</evidence>
<dbReference type="FunFam" id="3.30.540.10:FF:000030">
    <property type="entry name" value="Inositol monophosphatase"/>
    <property type="match status" value="1"/>
</dbReference>
<dbReference type="InterPro" id="IPR020583">
    <property type="entry name" value="Inositol_monoP_metal-BS"/>
</dbReference>
<keyword evidence="4 7" id="KW-0479">Metal-binding</keyword>
<evidence type="ECO:0000256" key="6">
    <source>
        <dbReference type="ARBA" id="ARBA00022842"/>
    </source>
</evidence>
<dbReference type="KEGG" id="rba:RB422"/>
<dbReference type="GO" id="GO:0046872">
    <property type="term" value="F:metal ion binding"/>
    <property type="evidence" value="ECO:0007669"/>
    <property type="project" value="UniProtKB-KW"/>
</dbReference>
<dbReference type="STRING" id="243090.RB422"/>
<dbReference type="PRINTS" id="PR01959">
    <property type="entry name" value="SBIMPHPHTASE"/>
</dbReference>
<dbReference type="SUPFAM" id="SSF56655">
    <property type="entry name" value="Carbohydrate phosphatase"/>
    <property type="match status" value="1"/>
</dbReference>
<evidence type="ECO:0000256" key="4">
    <source>
        <dbReference type="ARBA" id="ARBA00022723"/>
    </source>
</evidence>
<dbReference type="GO" id="GO:0007165">
    <property type="term" value="P:signal transduction"/>
    <property type="evidence" value="ECO:0000318"/>
    <property type="project" value="GO_Central"/>
</dbReference>
<dbReference type="Gene3D" id="3.40.190.80">
    <property type="match status" value="1"/>
</dbReference>
<dbReference type="PROSITE" id="PS00630">
    <property type="entry name" value="IMP_2"/>
    <property type="match status" value="1"/>
</dbReference>
<sequence length="295" mass="31651">MVGRASPVGKRLTASDPSDRLQPTPKTNSMDSAHLRLAVDAARAGAAELMSRRDHRVVSEKGPKDLVTDADLASQKAIRDMLVGAYPDYAFVGEEEGENDPPASVRAGDPDAPPCWVVDPLDGTVNFVHRLQSFAVSIGLYAAGKMRLGVIYDPTRDEMFTAIDGQGAHCNDQKMSASGCTAIEESLVACSFRAGVTADSPEVTRFVKVLEKCRSLRRLGSCALNMCYVADGRLDGYWATNVAAWDSAAGTVIARESGAILEGYGGEEFDDWNPKFCVSATPELQSLLTKQLRGT</sequence>
<dbReference type="FunFam" id="3.40.190.80:FF:000020">
    <property type="entry name" value="Fructose-1,6-bisphosphatase/inositol-1-monophosphatase"/>
    <property type="match status" value="1"/>
</dbReference>
<feature type="binding site" evidence="7">
    <location>
        <position position="94"/>
    </location>
    <ligand>
        <name>Mg(2+)</name>
        <dbReference type="ChEBI" id="CHEBI:18420"/>
        <label>1</label>
        <note>catalytic</note>
    </ligand>
</feature>